<accession>A0ABX0IG01</accession>
<dbReference type="Proteomes" id="UP000636394">
    <property type="component" value="Unassembled WGS sequence"/>
</dbReference>
<keyword evidence="1" id="KW-1133">Transmembrane helix</keyword>
<protein>
    <submittedName>
        <fullName evidence="2">5-bromo-4-chloroindolyl phosphate hydrolysis protein</fullName>
    </submittedName>
</protein>
<comment type="caution">
    <text evidence="2">The sequence shown here is derived from an EMBL/GenBank/DDBJ whole genome shotgun (WGS) entry which is preliminary data.</text>
</comment>
<name>A0ABX0IG01_9ACTN</name>
<evidence type="ECO:0000313" key="2">
    <source>
        <dbReference type="EMBL" id="NHM13747.1"/>
    </source>
</evidence>
<keyword evidence="3" id="KW-1185">Reference proteome</keyword>
<evidence type="ECO:0000313" key="3">
    <source>
        <dbReference type="Proteomes" id="UP000636394"/>
    </source>
</evidence>
<dbReference type="EMBL" id="WPCR01000003">
    <property type="protein sequence ID" value="NHM13747.1"/>
    <property type="molecule type" value="Genomic_DNA"/>
</dbReference>
<keyword evidence="1" id="KW-0812">Transmembrane</keyword>
<evidence type="ECO:0000256" key="1">
    <source>
        <dbReference type="SAM" id="Phobius"/>
    </source>
</evidence>
<proteinExistence type="predicted"/>
<keyword evidence="1" id="KW-0472">Membrane</keyword>
<dbReference type="InterPro" id="IPR018770">
    <property type="entry name" value="ChloroindolylP_hydrolase"/>
</dbReference>
<dbReference type="Pfam" id="PF10112">
    <property type="entry name" value="Halogen_Hydrol"/>
    <property type="match status" value="1"/>
</dbReference>
<gene>
    <name evidence="2" type="ORF">GMI68_02980</name>
</gene>
<sequence length="319" mass="34558">MAIGGGVLAAGFGATALGLGLGGAVSAIAGLQIGAVACGVFVIPSVILLGLGIARINLANTFKRFCGIIGPRSVVNVSELAQRSRLSVPKARAALDRMLRRGWFREGRLDASEECLMVTDEAYEQYQHARALLAEQRRTQAIEAKTKAALQAAEEKRRAEAGVTAKAQEVLDRGNAYLSAIRESNAAIPGAEITAKIDQIELVVQSIFERAQEHPEVIGDLTRLMDYYLPTTVKLLDAYEDLDAQPVQTDNIRESKRQIEDTLDTLSVAFEKLLDSVFRDTAWDVSTDISVLHTVLAQEGLTENPFEKSSDTPTLTLHP</sequence>
<organism evidence="2 3">
    <name type="scientific">Xiamenia xianingshaonis</name>
    <dbReference type="NCBI Taxonomy" id="2682776"/>
    <lineage>
        <taxon>Bacteria</taxon>
        <taxon>Bacillati</taxon>
        <taxon>Actinomycetota</taxon>
        <taxon>Coriobacteriia</taxon>
        <taxon>Eggerthellales</taxon>
        <taxon>Eggerthellaceae</taxon>
        <taxon>Xiamenia</taxon>
    </lineage>
</organism>
<feature type="transmembrane region" description="Helical" evidence="1">
    <location>
        <begin position="28"/>
        <end position="54"/>
    </location>
</feature>
<reference evidence="2 3" key="1">
    <citation type="submission" date="2019-11" db="EMBL/GenBank/DDBJ databases">
        <title>Eggerthellaceae novel genus isolated from the rectal contents of marmort.</title>
        <authorList>
            <person name="Zhang G."/>
        </authorList>
    </citation>
    <scope>NUCLEOTIDE SEQUENCE [LARGE SCALE GENOMIC DNA]</scope>
    <source>
        <strain evidence="3">zg-886</strain>
    </source>
</reference>